<organism evidence="2 3">
    <name type="scientific">Mycteria americana</name>
    <name type="common">Wood stork</name>
    <dbReference type="NCBI Taxonomy" id="33587"/>
    <lineage>
        <taxon>Eukaryota</taxon>
        <taxon>Metazoa</taxon>
        <taxon>Chordata</taxon>
        <taxon>Craniata</taxon>
        <taxon>Vertebrata</taxon>
        <taxon>Euteleostomi</taxon>
        <taxon>Archelosauria</taxon>
        <taxon>Archosauria</taxon>
        <taxon>Dinosauria</taxon>
        <taxon>Saurischia</taxon>
        <taxon>Theropoda</taxon>
        <taxon>Coelurosauria</taxon>
        <taxon>Aves</taxon>
        <taxon>Neognathae</taxon>
        <taxon>Neoaves</taxon>
        <taxon>Aequornithes</taxon>
        <taxon>Ciconiiformes</taxon>
        <taxon>Ciconiidae</taxon>
        <taxon>Mycteria</taxon>
    </lineage>
</organism>
<comment type="caution">
    <text evidence="2">The sequence shown here is derived from an EMBL/GenBank/DDBJ whole genome shotgun (WGS) entry which is preliminary data.</text>
</comment>
<feature type="compositionally biased region" description="Pro residues" evidence="1">
    <location>
        <begin position="51"/>
        <end position="60"/>
    </location>
</feature>
<protein>
    <submittedName>
        <fullName evidence="2">Uncharacterized protein</fullName>
    </submittedName>
</protein>
<dbReference type="AlphaFoldDB" id="A0AAN7NAC6"/>
<name>A0AAN7NAC6_MYCAM</name>
<gene>
    <name evidence="2" type="ORF">QYF61_010369</name>
</gene>
<feature type="region of interest" description="Disordered" evidence="1">
    <location>
        <begin position="44"/>
        <end position="162"/>
    </location>
</feature>
<accession>A0AAN7NAC6</accession>
<dbReference type="Proteomes" id="UP001333110">
    <property type="component" value="Unassembled WGS sequence"/>
</dbReference>
<keyword evidence="3" id="KW-1185">Reference proteome</keyword>
<dbReference type="EMBL" id="JAUNZN010000004">
    <property type="protein sequence ID" value="KAK4822150.1"/>
    <property type="molecule type" value="Genomic_DNA"/>
</dbReference>
<evidence type="ECO:0000256" key="1">
    <source>
        <dbReference type="SAM" id="MobiDB-lite"/>
    </source>
</evidence>
<evidence type="ECO:0000313" key="3">
    <source>
        <dbReference type="Proteomes" id="UP001333110"/>
    </source>
</evidence>
<evidence type="ECO:0000313" key="2">
    <source>
        <dbReference type="EMBL" id="KAK4822150.1"/>
    </source>
</evidence>
<proteinExistence type="predicted"/>
<sequence length="162" mass="17950">MAFPARAQKGVTRLNGTFKYQAMGQRMYWYDISPSPRNLFISGSGYNHPTSPLPSLPPPSAKERRKENMETTLPDIKSVQNNLHKEPTPESPTHARRPRSEQGLLPEQLLGARASPFIPTPAKCGTHRYRAGPTATVRRPERAPAPRSGTSSSRLSPRHGES</sequence>
<reference evidence="2 3" key="1">
    <citation type="journal article" date="2023" name="J. Hered.">
        <title>Chromosome-level genome of the wood stork (Mycteria americana) provides insight into avian chromosome evolution.</title>
        <authorList>
            <person name="Flamio R. Jr."/>
            <person name="Ramstad K.M."/>
        </authorList>
    </citation>
    <scope>NUCLEOTIDE SEQUENCE [LARGE SCALE GENOMIC DNA]</scope>
    <source>
        <strain evidence="2">JAX WOST 10</strain>
    </source>
</reference>